<organism evidence="2 3">
    <name type="scientific">Secundilactobacillus kimchicus JCM 15530</name>
    <dbReference type="NCBI Taxonomy" id="1302272"/>
    <lineage>
        <taxon>Bacteria</taxon>
        <taxon>Bacillati</taxon>
        <taxon>Bacillota</taxon>
        <taxon>Bacilli</taxon>
        <taxon>Lactobacillales</taxon>
        <taxon>Lactobacillaceae</taxon>
        <taxon>Secundilactobacillus</taxon>
    </lineage>
</organism>
<dbReference type="Gene3D" id="3.10.580.10">
    <property type="entry name" value="CBS-domain"/>
    <property type="match status" value="1"/>
</dbReference>
<gene>
    <name evidence="2" type="ORF">FC96_GL000651</name>
</gene>
<name>A0A0R1HWM5_9LACO</name>
<dbReference type="Proteomes" id="UP000050911">
    <property type="component" value="Unassembled WGS sequence"/>
</dbReference>
<comment type="caution">
    <text evidence="2">The sequence shown here is derived from an EMBL/GenBank/DDBJ whole genome shotgun (WGS) entry which is preliminary data.</text>
</comment>
<accession>A0A0R1HWM5</accession>
<dbReference type="InterPro" id="IPR000644">
    <property type="entry name" value="CBS_dom"/>
</dbReference>
<dbReference type="InterPro" id="IPR046342">
    <property type="entry name" value="CBS_dom_sf"/>
</dbReference>
<dbReference type="STRING" id="1302272.FC96_GL000651"/>
<dbReference type="Pfam" id="PF00571">
    <property type="entry name" value="CBS"/>
    <property type="match status" value="1"/>
</dbReference>
<dbReference type="SUPFAM" id="SSF54631">
    <property type="entry name" value="CBS-domain pair"/>
    <property type="match status" value="1"/>
</dbReference>
<reference evidence="2 3" key="1">
    <citation type="journal article" date="2015" name="Genome Announc.">
        <title>Expanding the biotechnology potential of lactobacilli through comparative genomics of 213 strains and associated genera.</title>
        <authorList>
            <person name="Sun Z."/>
            <person name="Harris H.M."/>
            <person name="McCann A."/>
            <person name="Guo C."/>
            <person name="Argimon S."/>
            <person name="Zhang W."/>
            <person name="Yang X."/>
            <person name="Jeffery I.B."/>
            <person name="Cooney J.C."/>
            <person name="Kagawa T.F."/>
            <person name="Liu W."/>
            <person name="Song Y."/>
            <person name="Salvetti E."/>
            <person name="Wrobel A."/>
            <person name="Rasinkangas P."/>
            <person name="Parkhill J."/>
            <person name="Rea M.C."/>
            <person name="O'Sullivan O."/>
            <person name="Ritari J."/>
            <person name="Douillard F.P."/>
            <person name="Paul Ross R."/>
            <person name="Yang R."/>
            <person name="Briner A.E."/>
            <person name="Felis G.E."/>
            <person name="de Vos W.M."/>
            <person name="Barrangou R."/>
            <person name="Klaenhammer T.R."/>
            <person name="Caufield P.W."/>
            <person name="Cui Y."/>
            <person name="Zhang H."/>
            <person name="O'Toole P.W."/>
        </authorList>
    </citation>
    <scope>NUCLEOTIDE SEQUENCE [LARGE SCALE GENOMIC DNA]</scope>
    <source>
        <strain evidence="2 3">JCM 15530</strain>
    </source>
</reference>
<dbReference type="InterPro" id="IPR048125">
    <property type="entry name" value="CBS_CbpB"/>
</dbReference>
<dbReference type="RefSeq" id="WP_055679731.1">
    <property type="nucleotide sequence ID" value="NZ_AZCX01000011.1"/>
</dbReference>
<evidence type="ECO:0000313" key="2">
    <source>
        <dbReference type="EMBL" id="KRK47191.1"/>
    </source>
</evidence>
<dbReference type="EMBL" id="AZCX01000011">
    <property type="protein sequence ID" value="KRK47191.1"/>
    <property type="molecule type" value="Genomic_DNA"/>
</dbReference>
<dbReference type="PATRIC" id="fig|1302272.5.peg.650"/>
<dbReference type="AlphaFoldDB" id="A0A0R1HWM5"/>
<dbReference type="OrthoDB" id="2375431at2"/>
<keyword evidence="3" id="KW-1185">Reference proteome</keyword>
<sequence>MISQPIKTLLAPDISDLLIPASRVANVMTTNDGYHAFLVLTKVGYSKIVVLDQHERIQGLLSLQMLTEKMLTTDRIAPENLLKFSVASVMETDFKVLTQPIDLDSVLHDLVDAAFLPVVSNDRHFEGIITRREILKRLNYLGHHFDNFYTASQCAPLKK</sequence>
<evidence type="ECO:0000259" key="1">
    <source>
        <dbReference type="Pfam" id="PF00571"/>
    </source>
</evidence>
<dbReference type="NCBIfam" id="NF041630">
    <property type="entry name" value="CBS_CbpB"/>
    <property type="match status" value="1"/>
</dbReference>
<feature type="domain" description="CBS" evidence="1">
    <location>
        <begin position="86"/>
        <end position="138"/>
    </location>
</feature>
<protein>
    <recommendedName>
        <fullName evidence="1">CBS domain-containing protein</fullName>
    </recommendedName>
</protein>
<proteinExistence type="predicted"/>
<evidence type="ECO:0000313" key="3">
    <source>
        <dbReference type="Proteomes" id="UP000050911"/>
    </source>
</evidence>